<name>I8TDB5_9GAMM</name>
<gene>
    <name evidence="2" type="ORF">WQQ_20920</name>
</gene>
<keyword evidence="1" id="KW-0812">Transmembrane</keyword>
<organism evidence="2 3">
    <name type="scientific">Hydrocarboniphaga effusa AP103</name>
    <dbReference type="NCBI Taxonomy" id="1172194"/>
    <lineage>
        <taxon>Bacteria</taxon>
        <taxon>Pseudomonadati</taxon>
        <taxon>Pseudomonadota</taxon>
        <taxon>Gammaproteobacteria</taxon>
        <taxon>Nevskiales</taxon>
        <taxon>Nevskiaceae</taxon>
        <taxon>Hydrocarboniphaga</taxon>
    </lineage>
</organism>
<evidence type="ECO:0008006" key="4">
    <source>
        <dbReference type="Google" id="ProtNLM"/>
    </source>
</evidence>
<dbReference type="AlphaFoldDB" id="I8TDB5"/>
<feature type="transmembrane region" description="Helical" evidence="1">
    <location>
        <begin position="56"/>
        <end position="80"/>
    </location>
</feature>
<feature type="transmembrane region" description="Helical" evidence="1">
    <location>
        <begin position="223"/>
        <end position="240"/>
    </location>
</feature>
<evidence type="ECO:0000256" key="1">
    <source>
        <dbReference type="SAM" id="Phobius"/>
    </source>
</evidence>
<evidence type="ECO:0000313" key="2">
    <source>
        <dbReference type="EMBL" id="EIT71955.1"/>
    </source>
</evidence>
<feature type="transmembrane region" description="Helical" evidence="1">
    <location>
        <begin position="172"/>
        <end position="195"/>
    </location>
</feature>
<reference evidence="2 3" key="1">
    <citation type="journal article" date="2012" name="J. Bacteriol.">
        <title>Genome Sequence of n-Alkane-Degrading Hydrocarboniphaga effusa Strain AP103T (ATCC BAA-332T).</title>
        <authorList>
            <person name="Chang H.K."/>
            <person name="Zylstra G.J."/>
            <person name="Chae J.C."/>
        </authorList>
    </citation>
    <scope>NUCLEOTIDE SEQUENCE [LARGE SCALE GENOMIC DNA]</scope>
    <source>
        <strain evidence="2 3">AP103</strain>
    </source>
</reference>
<protein>
    <recommendedName>
        <fullName evidence="4">EpsG family protein</fullName>
    </recommendedName>
</protein>
<feature type="transmembrane region" description="Helical" evidence="1">
    <location>
        <begin position="252"/>
        <end position="270"/>
    </location>
</feature>
<sequence>MILAVAVLATIAGFRGGDVDRDHVLYTGAAEHIESAILNFQGFREFMSQSSLEPTFLLIVAITVLLGLSINYLFVFYAVISLSAKIRAFYALTPLPAVALAIHVSRFYLLHEMTQIRASVAIAFVLLALWQWTEGRRRAATFLWVIALSFHTSALLALILPFLSGNRPVSRLWLFAPWAALAAALAGVTADLVLVEVATRVGLGKIAIYIQQLQPDVSSDINVLSPIFLVATLTSSLLILMQRAIMFPGSSAVSAILRVYAVAPCIFYLFSGFPVLAYRAAELLLAVQPIALSYFCAIPRVRSAALASTIALCFAQMLYSLYVLELIAPYDTFLGNN</sequence>
<feature type="transmembrane region" description="Helical" evidence="1">
    <location>
        <begin position="139"/>
        <end position="160"/>
    </location>
</feature>
<feature type="transmembrane region" description="Helical" evidence="1">
    <location>
        <begin position="86"/>
        <end position="104"/>
    </location>
</feature>
<keyword evidence="1" id="KW-0472">Membrane</keyword>
<accession>I8TDB5</accession>
<dbReference type="Proteomes" id="UP000003704">
    <property type="component" value="Unassembled WGS sequence"/>
</dbReference>
<dbReference type="Pfam" id="PF14897">
    <property type="entry name" value="EpsG"/>
    <property type="match status" value="1"/>
</dbReference>
<comment type="caution">
    <text evidence="2">The sequence shown here is derived from an EMBL/GenBank/DDBJ whole genome shotgun (WGS) entry which is preliminary data.</text>
</comment>
<dbReference type="InterPro" id="IPR049458">
    <property type="entry name" value="EpsG-like"/>
</dbReference>
<feature type="transmembrane region" description="Helical" evidence="1">
    <location>
        <begin position="304"/>
        <end position="324"/>
    </location>
</feature>
<keyword evidence="3" id="KW-1185">Reference proteome</keyword>
<dbReference type="EMBL" id="AKGD01000001">
    <property type="protein sequence ID" value="EIT71955.1"/>
    <property type="molecule type" value="Genomic_DNA"/>
</dbReference>
<evidence type="ECO:0000313" key="3">
    <source>
        <dbReference type="Proteomes" id="UP000003704"/>
    </source>
</evidence>
<keyword evidence="1" id="KW-1133">Transmembrane helix</keyword>
<dbReference type="STRING" id="1172194.WQQ_20920"/>
<proteinExistence type="predicted"/>